<dbReference type="RefSeq" id="WP_173949187.1">
    <property type="nucleotide sequence ID" value="NZ_CP102845.1"/>
</dbReference>
<evidence type="ECO:0000256" key="1">
    <source>
        <dbReference type="SAM" id="MobiDB-lite"/>
    </source>
</evidence>
<reference evidence="2" key="1">
    <citation type="submission" date="2022-08" db="EMBL/GenBank/DDBJ databases">
        <title>Microvirga terrae sp. nov., isolated from soil.</title>
        <authorList>
            <person name="Kim K.H."/>
            <person name="Seo Y.L."/>
            <person name="Kim J.M."/>
            <person name="Lee J.K."/>
            <person name="Han D.M."/>
            <person name="Jeon C.O."/>
        </authorList>
    </citation>
    <scope>NUCLEOTIDE SEQUENCE</scope>
    <source>
        <strain evidence="2">R24</strain>
    </source>
</reference>
<keyword evidence="3" id="KW-1185">Reference proteome</keyword>
<feature type="region of interest" description="Disordered" evidence="1">
    <location>
        <begin position="89"/>
        <end position="122"/>
    </location>
</feature>
<sequence>MDEGGTGDVGLGVGRLDTTPFVQLLQLQIRMNMLEDKLNGLERSLNLIKLGGTFILLIVSCDYLNDLGWFGTGGRGVPVEWTAAASIRTPSHAAGAANSDRETGSGGLPEKSRPFGPNLPGT</sequence>
<evidence type="ECO:0000313" key="2">
    <source>
        <dbReference type="EMBL" id="UVF17933.1"/>
    </source>
</evidence>
<accession>A0ABY5RLS2</accession>
<protein>
    <submittedName>
        <fullName evidence="2">Uncharacterized protein</fullName>
    </submittedName>
</protein>
<gene>
    <name evidence="2" type="ORF">HPT29_015565</name>
</gene>
<organism evidence="2 3">
    <name type="scientific">Microvirga terrae</name>
    <dbReference type="NCBI Taxonomy" id="2740529"/>
    <lineage>
        <taxon>Bacteria</taxon>
        <taxon>Pseudomonadati</taxon>
        <taxon>Pseudomonadota</taxon>
        <taxon>Alphaproteobacteria</taxon>
        <taxon>Hyphomicrobiales</taxon>
        <taxon>Methylobacteriaceae</taxon>
        <taxon>Microvirga</taxon>
    </lineage>
</organism>
<dbReference type="Proteomes" id="UP001017257">
    <property type="component" value="Chromosome"/>
</dbReference>
<proteinExistence type="predicted"/>
<dbReference type="EMBL" id="CP102845">
    <property type="protein sequence ID" value="UVF17933.1"/>
    <property type="molecule type" value="Genomic_DNA"/>
</dbReference>
<evidence type="ECO:0000313" key="3">
    <source>
        <dbReference type="Proteomes" id="UP001017257"/>
    </source>
</evidence>
<name>A0ABY5RLS2_9HYPH</name>